<evidence type="ECO:0000313" key="1">
    <source>
        <dbReference type="EMBL" id="KAI3736271.1"/>
    </source>
</evidence>
<dbReference type="EMBL" id="CM042050">
    <property type="protein sequence ID" value="KAI3736271.1"/>
    <property type="molecule type" value="Genomic_DNA"/>
</dbReference>
<reference evidence="1 2" key="2">
    <citation type="journal article" date="2022" name="Mol. Ecol. Resour.">
        <title>The genomes of chicory, endive, great burdock and yacon provide insights into Asteraceae paleo-polyploidization history and plant inulin production.</title>
        <authorList>
            <person name="Fan W."/>
            <person name="Wang S."/>
            <person name="Wang H."/>
            <person name="Wang A."/>
            <person name="Jiang F."/>
            <person name="Liu H."/>
            <person name="Zhao H."/>
            <person name="Xu D."/>
            <person name="Zhang Y."/>
        </authorList>
    </citation>
    <scope>NUCLEOTIDE SEQUENCE [LARGE SCALE GENOMIC DNA]</scope>
    <source>
        <strain evidence="2">cv. Niubang</strain>
    </source>
</reference>
<gene>
    <name evidence="1" type="ORF">L6452_15810</name>
</gene>
<sequence>MLSTKWLRCAKPMFNFVSSQVTKQKQEILEMVDTSIRENTKAFCITSTLKNPQSDCVTVCYWVERISTVSMSYDMAFSGCCIFEKRFVGFIKDD</sequence>
<organism evidence="1 2">
    <name type="scientific">Arctium lappa</name>
    <name type="common">Greater burdock</name>
    <name type="synonym">Lappa major</name>
    <dbReference type="NCBI Taxonomy" id="4217"/>
    <lineage>
        <taxon>Eukaryota</taxon>
        <taxon>Viridiplantae</taxon>
        <taxon>Streptophyta</taxon>
        <taxon>Embryophyta</taxon>
        <taxon>Tracheophyta</taxon>
        <taxon>Spermatophyta</taxon>
        <taxon>Magnoliopsida</taxon>
        <taxon>eudicotyledons</taxon>
        <taxon>Gunneridae</taxon>
        <taxon>Pentapetalae</taxon>
        <taxon>asterids</taxon>
        <taxon>campanulids</taxon>
        <taxon>Asterales</taxon>
        <taxon>Asteraceae</taxon>
        <taxon>Carduoideae</taxon>
        <taxon>Cardueae</taxon>
        <taxon>Arctiinae</taxon>
        <taxon>Arctium</taxon>
    </lineage>
</organism>
<comment type="caution">
    <text evidence="1">The sequence shown here is derived from an EMBL/GenBank/DDBJ whole genome shotgun (WGS) entry which is preliminary data.</text>
</comment>
<reference evidence="2" key="1">
    <citation type="journal article" date="2022" name="Mol. Ecol. Resour.">
        <title>The genomes of chicory, endive, great burdock and yacon provide insights into Asteraceae palaeo-polyploidization history and plant inulin production.</title>
        <authorList>
            <person name="Fan W."/>
            <person name="Wang S."/>
            <person name="Wang H."/>
            <person name="Wang A."/>
            <person name="Jiang F."/>
            <person name="Liu H."/>
            <person name="Zhao H."/>
            <person name="Xu D."/>
            <person name="Zhang Y."/>
        </authorList>
    </citation>
    <scope>NUCLEOTIDE SEQUENCE [LARGE SCALE GENOMIC DNA]</scope>
    <source>
        <strain evidence="2">cv. Niubang</strain>
    </source>
</reference>
<accession>A0ACB9CPW0</accession>
<evidence type="ECO:0000313" key="2">
    <source>
        <dbReference type="Proteomes" id="UP001055879"/>
    </source>
</evidence>
<name>A0ACB9CPW0_ARCLA</name>
<keyword evidence="2" id="KW-1185">Reference proteome</keyword>
<protein>
    <submittedName>
        <fullName evidence="1">Uncharacterized protein</fullName>
    </submittedName>
</protein>
<proteinExistence type="predicted"/>
<dbReference type="Proteomes" id="UP001055879">
    <property type="component" value="Linkage Group LG04"/>
</dbReference>